<dbReference type="Proteomes" id="UP000256964">
    <property type="component" value="Unassembled WGS sequence"/>
</dbReference>
<feature type="transmembrane region" description="Helical" evidence="2">
    <location>
        <begin position="300"/>
        <end position="324"/>
    </location>
</feature>
<gene>
    <name evidence="4" type="ORF">OH76DRAFT_205558</name>
</gene>
<feature type="region of interest" description="Disordered" evidence="1">
    <location>
        <begin position="16"/>
        <end position="82"/>
    </location>
</feature>
<reference evidence="4 5" key="1">
    <citation type="journal article" date="2018" name="Biotechnol. Biofuels">
        <title>Integrative visual omics of the white-rot fungus Polyporus brumalis exposes the biotechnological potential of its oxidative enzymes for delignifying raw plant biomass.</title>
        <authorList>
            <person name="Miyauchi S."/>
            <person name="Rancon A."/>
            <person name="Drula E."/>
            <person name="Hage H."/>
            <person name="Chaduli D."/>
            <person name="Favel A."/>
            <person name="Grisel S."/>
            <person name="Henrissat B."/>
            <person name="Herpoel-Gimbert I."/>
            <person name="Ruiz-Duenas F.J."/>
            <person name="Chevret D."/>
            <person name="Hainaut M."/>
            <person name="Lin J."/>
            <person name="Wang M."/>
            <person name="Pangilinan J."/>
            <person name="Lipzen A."/>
            <person name="Lesage-Meessen L."/>
            <person name="Navarro D."/>
            <person name="Riley R."/>
            <person name="Grigoriev I.V."/>
            <person name="Zhou S."/>
            <person name="Raouche S."/>
            <person name="Rosso M.N."/>
        </authorList>
    </citation>
    <scope>NUCLEOTIDE SEQUENCE [LARGE SCALE GENOMIC DNA]</scope>
    <source>
        <strain evidence="4 5">BRFM 1820</strain>
    </source>
</reference>
<dbReference type="OrthoDB" id="3185525at2759"/>
<dbReference type="EMBL" id="KZ857391">
    <property type="protein sequence ID" value="RDX52297.1"/>
    <property type="molecule type" value="Genomic_DNA"/>
</dbReference>
<keyword evidence="5" id="KW-1185">Reference proteome</keyword>
<evidence type="ECO:0000259" key="3">
    <source>
        <dbReference type="Pfam" id="PF20153"/>
    </source>
</evidence>
<evidence type="ECO:0000313" key="4">
    <source>
        <dbReference type="EMBL" id="RDX52297.1"/>
    </source>
</evidence>
<evidence type="ECO:0000256" key="2">
    <source>
        <dbReference type="SAM" id="Phobius"/>
    </source>
</evidence>
<feature type="transmembrane region" description="Helical" evidence="2">
    <location>
        <begin position="267"/>
        <end position="294"/>
    </location>
</feature>
<dbReference type="InterPro" id="IPR045338">
    <property type="entry name" value="DUF6535"/>
</dbReference>
<keyword evidence="2" id="KW-0472">Membrane</keyword>
<dbReference type="STRING" id="139420.A0A371DID9"/>
<accession>A0A371DID9</accession>
<evidence type="ECO:0000313" key="5">
    <source>
        <dbReference type="Proteomes" id="UP000256964"/>
    </source>
</evidence>
<evidence type="ECO:0000256" key="1">
    <source>
        <dbReference type="SAM" id="MobiDB-lite"/>
    </source>
</evidence>
<name>A0A371DID9_9APHY</name>
<dbReference type="Pfam" id="PF20153">
    <property type="entry name" value="DUF6535"/>
    <property type="match status" value="1"/>
</dbReference>
<proteinExistence type="predicted"/>
<feature type="transmembrane region" description="Helical" evidence="2">
    <location>
        <begin position="210"/>
        <end position="233"/>
    </location>
</feature>
<feature type="domain" description="DUF6535" evidence="3">
    <location>
        <begin position="109"/>
        <end position="295"/>
    </location>
</feature>
<dbReference type="AlphaFoldDB" id="A0A371DID9"/>
<keyword evidence="2" id="KW-1133">Transmembrane helix</keyword>
<feature type="transmembrane region" description="Helical" evidence="2">
    <location>
        <begin position="133"/>
        <end position="150"/>
    </location>
</feature>
<keyword evidence="2" id="KW-0812">Transmembrane</keyword>
<organism evidence="4 5">
    <name type="scientific">Lentinus brumalis</name>
    <dbReference type="NCBI Taxonomy" id="2498619"/>
    <lineage>
        <taxon>Eukaryota</taxon>
        <taxon>Fungi</taxon>
        <taxon>Dikarya</taxon>
        <taxon>Basidiomycota</taxon>
        <taxon>Agaricomycotina</taxon>
        <taxon>Agaricomycetes</taxon>
        <taxon>Polyporales</taxon>
        <taxon>Polyporaceae</taxon>
        <taxon>Lentinus</taxon>
    </lineage>
</organism>
<feature type="compositionally biased region" description="Polar residues" evidence="1">
    <location>
        <begin position="48"/>
        <end position="59"/>
    </location>
</feature>
<sequence>MDPAVKVSQVEMNVLQRGAAQVDPNGPVQPQAGQESSGFAPQDHLLETPTQSQSGQESNGPAPKGRDSPSPPDEATKRSLPRIFEKANLEDVLRDISSSCTPEETATAWSKTTDIVKTYGDDMIGRWNSEIDTLLVYAGLFSAILTAFNVESYKLLQPAAPDPTLVILERMSAQLRSFSVANSFINSTEPHYTAAIAAAASPPTPTRADVWLNILWFSGLICSLSSASIAIMVKQWLRELSTRPSGTPQEVAQIRQYRLNNLIKWRVAGIVSTLPMLLQLSLILFLSGLLVLLWTLHAEVATASSALVGLLLTFMAVTIVLPAFKADCCYISPPTHAILPLAVRLRRLFFTVARSAVETMASRGWMGLTYAALERWLCHSWEIVVERPESSTWSIREVQKVTQPQQSRDLAVDQIILAYSLTLQSGYLNQWGRICLMDGSLGDVGFVMAFIDRMRDFDTRRLALGLNSKRQLEDLESVEPRVSKQDSSRPT</sequence>
<protein>
    <recommendedName>
        <fullName evidence="3">DUF6535 domain-containing protein</fullName>
    </recommendedName>
</protein>